<gene>
    <name evidence="2" type="ORF">L207DRAFT_442099</name>
</gene>
<proteinExistence type="predicted"/>
<dbReference type="EMBL" id="KZ613962">
    <property type="protein sequence ID" value="PMD31541.1"/>
    <property type="molecule type" value="Genomic_DNA"/>
</dbReference>
<dbReference type="Gene3D" id="3.40.50.300">
    <property type="entry name" value="P-loop containing nucleotide triphosphate hydrolases"/>
    <property type="match status" value="1"/>
</dbReference>
<evidence type="ECO:0000313" key="2">
    <source>
        <dbReference type="EMBL" id="PMD31541.1"/>
    </source>
</evidence>
<protein>
    <recommendedName>
        <fullName evidence="4">NAD dependent epimerase/dehydratase</fullName>
    </recommendedName>
</protein>
<sequence length="221" mass="24845">MATRAVPMEVLCLGMGRTGTQSLADALPILGIKPIYHMRDVRKNEHNAAWQALLERKLAGDKITTEDFDAILGNFAGTTDWPALTYAEELMDAYPNAALILTVRSEDAWLTSMNSTLFTMPSSGFFPLFTNYHFGPAEERTNEIKKAGFREHNENVKKWARERGRELLVFEVKEGWEPLCRFLGKSVPEEGFPRSDDWATKGWKKTPASESAGTEKAEAEK</sequence>
<dbReference type="AlphaFoldDB" id="A0A2J6QZ87"/>
<dbReference type="InterPro" id="IPR040632">
    <property type="entry name" value="Sulfotransfer_4"/>
</dbReference>
<evidence type="ECO:0000256" key="1">
    <source>
        <dbReference type="SAM" id="MobiDB-lite"/>
    </source>
</evidence>
<evidence type="ECO:0000313" key="3">
    <source>
        <dbReference type="Proteomes" id="UP000235786"/>
    </source>
</evidence>
<dbReference type="Proteomes" id="UP000235786">
    <property type="component" value="Unassembled WGS sequence"/>
</dbReference>
<reference evidence="2 3" key="1">
    <citation type="submission" date="2016-04" db="EMBL/GenBank/DDBJ databases">
        <title>A degradative enzymes factory behind the ericoid mycorrhizal symbiosis.</title>
        <authorList>
            <consortium name="DOE Joint Genome Institute"/>
            <person name="Martino E."/>
            <person name="Morin E."/>
            <person name="Grelet G."/>
            <person name="Kuo A."/>
            <person name="Kohler A."/>
            <person name="Daghino S."/>
            <person name="Barry K."/>
            <person name="Choi C."/>
            <person name="Cichocki N."/>
            <person name="Clum A."/>
            <person name="Copeland A."/>
            <person name="Hainaut M."/>
            <person name="Haridas S."/>
            <person name="Labutti K."/>
            <person name="Lindquist E."/>
            <person name="Lipzen A."/>
            <person name="Khouja H.-R."/>
            <person name="Murat C."/>
            <person name="Ohm R."/>
            <person name="Olson A."/>
            <person name="Spatafora J."/>
            <person name="Veneault-Fourrey C."/>
            <person name="Henrissat B."/>
            <person name="Grigoriev I."/>
            <person name="Martin F."/>
            <person name="Perotto S."/>
        </authorList>
    </citation>
    <scope>NUCLEOTIDE SEQUENCE [LARGE SCALE GENOMIC DNA]</scope>
    <source>
        <strain evidence="2 3">F</strain>
    </source>
</reference>
<keyword evidence="3" id="KW-1185">Reference proteome</keyword>
<dbReference type="PANTHER" id="PTHR36978:SF4">
    <property type="entry name" value="P-LOOP CONTAINING NUCLEOSIDE TRIPHOSPHATE HYDROLASE PROTEIN"/>
    <property type="match status" value="1"/>
</dbReference>
<dbReference type="OrthoDB" id="408152at2759"/>
<name>A0A2J6QZ87_HYAVF</name>
<dbReference type="STRING" id="1149755.A0A2J6QZ87"/>
<accession>A0A2J6QZ87</accession>
<feature type="region of interest" description="Disordered" evidence="1">
    <location>
        <begin position="189"/>
        <end position="221"/>
    </location>
</feature>
<evidence type="ECO:0008006" key="4">
    <source>
        <dbReference type="Google" id="ProtNLM"/>
    </source>
</evidence>
<dbReference type="PANTHER" id="PTHR36978">
    <property type="entry name" value="P-LOOP CONTAINING NUCLEOTIDE TRIPHOSPHATE HYDROLASE"/>
    <property type="match status" value="1"/>
</dbReference>
<dbReference type="SUPFAM" id="SSF52540">
    <property type="entry name" value="P-loop containing nucleoside triphosphate hydrolases"/>
    <property type="match status" value="1"/>
</dbReference>
<organism evidence="2 3">
    <name type="scientific">Hyaloscypha variabilis (strain UAMH 11265 / GT02V1 / F)</name>
    <name type="common">Meliniomyces variabilis</name>
    <dbReference type="NCBI Taxonomy" id="1149755"/>
    <lineage>
        <taxon>Eukaryota</taxon>
        <taxon>Fungi</taxon>
        <taxon>Dikarya</taxon>
        <taxon>Ascomycota</taxon>
        <taxon>Pezizomycotina</taxon>
        <taxon>Leotiomycetes</taxon>
        <taxon>Helotiales</taxon>
        <taxon>Hyaloscyphaceae</taxon>
        <taxon>Hyaloscypha</taxon>
        <taxon>Hyaloscypha variabilis</taxon>
    </lineage>
</organism>
<dbReference type="Pfam" id="PF17784">
    <property type="entry name" value="Sulfotransfer_4"/>
    <property type="match status" value="1"/>
</dbReference>
<feature type="compositionally biased region" description="Basic and acidic residues" evidence="1">
    <location>
        <begin position="189"/>
        <end position="199"/>
    </location>
</feature>
<dbReference type="InterPro" id="IPR027417">
    <property type="entry name" value="P-loop_NTPase"/>
</dbReference>